<evidence type="ECO:0000256" key="1">
    <source>
        <dbReference type="SAM" id="MobiDB-lite"/>
    </source>
</evidence>
<name>A0A2U9C3R4_SCOMX</name>
<sequence>MIRRKERRVPELKRGEVLSARRGVAGVQIWRGQGPVVSSSLHKPGAADVGVVRGVTEHGNWTSQTLKEASAGLPLMPPDPGFGDREKMLSDSERASSIMAPVGLSAG</sequence>
<feature type="region of interest" description="Disordered" evidence="1">
    <location>
        <begin position="70"/>
        <end position="107"/>
    </location>
</feature>
<reference evidence="2 3" key="1">
    <citation type="submission" date="2017-12" db="EMBL/GenBank/DDBJ databases">
        <title>Integrating genomic resources of turbot (Scophthalmus maximus) in depth evaluation of genetic and physical mapping variation across individuals.</title>
        <authorList>
            <person name="Martinez P."/>
        </authorList>
    </citation>
    <scope>NUCLEOTIDE SEQUENCE [LARGE SCALE GENOMIC DNA]</scope>
</reference>
<dbReference type="Proteomes" id="UP000246464">
    <property type="component" value="Chromosome 12"/>
</dbReference>
<dbReference type="EMBL" id="CP026254">
    <property type="protein sequence ID" value="AWP10660.1"/>
    <property type="molecule type" value="Genomic_DNA"/>
</dbReference>
<feature type="compositionally biased region" description="Basic and acidic residues" evidence="1">
    <location>
        <begin position="82"/>
        <end position="94"/>
    </location>
</feature>
<keyword evidence="3" id="KW-1185">Reference proteome</keyword>
<accession>A0A2U9C3R4</accession>
<dbReference type="AlphaFoldDB" id="A0A2U9C3R4"/>
<evidence type="ECO:0000313" key="2">
    <source>
        <dbReference type="EMBL" id="AWP10660.1"/>
    </source>
</evidence>
<evidence type="ECO:0000313" key="3">
    <source>
        <dbReference type="Proteomes" id="UP000246464"/>
    </source>
</evidence>
<gene>
    <name evidence="2" type="ORF">SMAX5B_022555</name>
</gene>
<protein>
    <submittedName>
        <fullName evidence="2">Uncharacterized protein</fullName>
    </submittedName>
</protein>
<proteinExistence type="predicted"/>
<organism evidence="2 3">
    <name type="scientific">Scophthalmus maximus</name>
    <name type="common">Turbot</name>
    <name type="synonym">Psetta maxima</name>
    <dbReference type="NCBI Taxonomy" id="52904"/>
    <lineage>
        <taxon>Eukaryota</taxon>
        <taxon>Metazoa</taxon>
        <taxon>Chordata</taxon>
        <taxon>Craniata</taxon>
        <taxon>Vertebrata</taxon>
        <taxon>Euteleostomi</taxon>
        <taxon>Actinopterygii</taxon>
        <taxon>Neopterygii</taxon>
        <taxon>Teleostei</taxon>
        <taxon>Neoteleostei</taxon>
        <taxon>Acanthomorphata</taxon>
        <taxon>Carangaria</taxon>
        <taxon>Pleuronectiformes</taxon>
        <taxon>Pleuronectoidei</taxon>
        <taxon>Scophthalmidae</taxon>
        <taxon>Scophthalmus</taxon>
    </lineage>
</organism>